<sequence>MLQTRPLPPCSPQIASWLCSLYLLLWAGLNAAQTSDSADREQQDIAARAVSLLSFVAVDYPEAVQEGAVADRSLYRQTRDNAEFASGLVEQLPDRPGRTQLLGSLQSLNSAIADKASAEAVRRQANAAADRLAALYQLPRSPAESLPPASEARALYQDRCQHCHGIDGAADQPERALNDPVRMANLSLYDFYNVLEPTRNDAHDQAVDGDLSSRQRWALAVKVASFSAPQLAPAPKLAKRYPALVGLPGIAVLRPATLPQEARESLMWWRAHPVETRALQHPLARAAGLLYLAQSTYRSGDAASAYHQIMLALRTGYQPARAQLAARNPALATQLDQQWQGLRDAILQRAPSNEVIEKFQRLLGNVVKARELLQPTGGGAIYGWAALLFLAALAVGALLWFGLRRRRTG</sequence>
<keyword evidence="1" id="KW-0472">Membrane</keyword>
<gene>
    <name evidence="3" type="ORF">HXX02_10595</name>
</gene>
<evidence type="ECO:0000256" key="1">
    <source>
        <dbReference type="SAM" id="Phobius"/>
    </source>
</evidence>
<dbReference type="RefSeq" id="WP_255874918.1">
    <property type="nucleotide sequence ID" value="NZ_JACASI010000030.1"/>
</dbReference>
<proteinExistence type="predicted"/>
<evidence type="ECO:0000313" key="3">
    <source>
        <dbReference type="EMBL" id="MCQ3829893.1"/>
    </source>
</evidence>
<evidence type="ECO:0000313" key="4">
    <source>
        <dbReference type="Proteomes" id="UP001205566"/>
    </source>
</evidence>
<dbReference type="InterPro" id="IPR036909">
    <property type="entry name" value="Cyt_c-like_dom_sf"/>
</dbReference>
<accession>A0ABT1P1C3</accession>
<comment type="caution">
    <text evidence="3">The sequence shown here is derived from an EMBL/GenBank/DDBJ whole genome shotgun (WGS) entry which is preliminary data.</text>
</comment>
<dbReference type="EMBL" id="JACASI010000030">
    <property type="protein sequence ID" value="MCQ3829893.1"/>
    <property type="molecule type" value="Genomic_DNA"/>
</dbReference>
<evidence type="ECO:0008006" key="5">
    <source>
        <dbReference type="Google" id="ProtNLM"/>
    </source>
</evidence>
<keyword evidence="2" id="KW-0732">Signal</keyword>
<dbReference type="Gene3D" id="1.10.760.10">
    <property type="entry name" value="Cytochrome c-like domain"/>
    <property type="match status" value="1"/>
</dbReference>
<keyword evidence="4" id="KW-1185">Reference proteome</keyword>
<dbReference type="SUPFAM" id="SSF46626">
    <property type="entry name" value="Cytochrome c"/>
    <property type="match status" value="1"/>
</dbReference>
<keyword evidence="1" id="KW-0812">Transmembrane</keyword>
<feature type="chain" id="PRO_5045995745" description="High-affinity iron transporter" evidence="2">
    <location>
        <begin position="32"/>
        <end position="409"/>
    </location>
</feature>
<protein>
    <recommendedName>
        <fullName evidence="5">High-affinity iron transporter</fullName>
    </recommendedName>
</protein>
<feature type="transmembrane region" description="Helical" evidence="1">
    <location>
        <begin position="381"/>
        <end position="403"/>
    </location>
</feature>
<reference evidence="3" key="1">
    <citation type="thesis" date="2020" institute="Technische Universitat Dresden" country="Dresden, Germany">
        <title>The Agarolytic System of Microbulbifer elongatus PORT2, Isolated from Batu Karas, Pangandaran West Java Indonesia.</title>
        <authorList>
            <person name="Anggraeni S.R."/>
        </authorList>
    </citation>
    <scope>NUCLEOTIDE SEQUENCE</scope>
    <source>
        <strain evidence="3">PORT2</strain>
    </source>
</reference>
<feature type="signal peptide" evidence="2">
    <location>
        <begin position="1"/>
        <end position="31"/>
    </location>
</feature>
<name>A0ABT1P1C3_9GAMM</name>
<keyword evidence="1" id="KW-1133">Transmembrane helix</keyword>
<dbReference type="Proteomes" id="UP001205566">
    <property type="component" value="Unassembled WGS sequence"/>
</dbReference>
<organism evidence="3 4">
    <name type="scientific">Microbulbifer elongatus</name>
    <dbReference type="NCBI Taxonomy" id="86173"/>
    <lineage>
        <taxon>Bacteria</taxon>
        <taxon>Pseudomonadati</taxon>
        <taxon>Pseudomonadota</taxon>
        <taxon>Gammaproteobacteria</taxon>
        <taxon>Cellvibrionales</taxon>
        <taxon>Microbulbiferaceae</taxon>
        <taxon>Microbulbifer</taxon>
    </lineage>
</organism>
<evidence type="ECO:0000256" key="2">
    <source>
        <dbReference type="SAM" id="SignalP"/>
    </source>
</evidence>